<evidence type="ECO:0008006" key="4">
    <source>
        <dbReference type="Google" id="ProtNLM"/>
    </source>
</evidence>
<accession>A0AAW5AIC6</accession>
<evidence type="ECO:0000313" key="3">
    <source>
        <dbReference type="Proteomes" id="UP000814172"/>
    </source>
</evidence>
<feature type="region of interest" description="Disordered" evidence="1">
    <location>
        <begin position="32"/>
        <end position="79"/>
    </location>
</feature>
<dbReference type="AlphaFoldDB" id="A0AAW5AIC6"/>
<dbReference type="RefSeq" id="WP_139273554.1">
    <property type="nucleotide sequence ID" value="NZ_CAXAQB010000006.1"/>
</dbReference>
<organism evidence="2 3">
    <name type="scientific">Pseudomonas proteolytica</name>
    <dbReference type="NCBI Taxonomy" id="219574"/>
    <lineage>
        <taxon>Bacteria</taxon>
        <taxon>Pseudomonadati</taxon>
        <taxon>Pseudomonadota</taxon>
        <taxon>Gammaproteobacteria</taxon>
        <taxon>Pseudomonadales</taxon>
        <taxon>Pseudomonadaceae</taxon>
        <taxon>Pseudomonas</taxon>
    </lineage>
</organism>
<keyword evidence="3" id="KW-1185">Reference proteome</keyword>
<proteinExistence type="predicted"/>
<evidence type="ECO:0000313" key="2">
    <source>
        <dbReference type="EMBL" id="MCF5060913.1"/>
    </source>
</evidence>
<dbReference type="GeneID" id="55539604"/>
<sequence length="79" mass="8657">MAAPDILTETIPMIATITSPLVHLHQYPAHSDEPALTRNKRSYDQPFAAGPANDFNRLSANDRRKNTGTLDSLGRGNLL</sequence>
<dbReference type="EMBL" id="WKEW01000189">
    <property type="protein sequence ID" value="MCF5060913.1"/>
    <property type="molecule type" value="Genomic_DNA"/>
</dbReference>
<reference evidence="2 3" key="1">
    <citation type="submission" date="2019-11" db="EMBL/GenBank/DDBJ databases">
        <title>Epiphytic Pseudomonas syringae from cherry orchards.</title>
        <authorList>
            <person name="Hulin M.T."/>
        </authorList>
    </citation>
    <scope>NUCLEOTIDE SEQUENCE [LARGE SCALE GENOMIC DNA]</scope>
    <source>
        <strain evidence="2 3">PA-6-9F</strain>
    </source>
</reference>
<dbReference type="Proteomes" id="UP000814172">
    <property type="component" value="Unassembled WGS sequence"/>
</dbReference>
<evidence type="ECO:0000256" key="1">
    <source>
        <dbReference type="SAM" id="MobiDB-lite"/>
    </source>
</evidence>
<protein>
    <recommendedName>
        <fullName evidence="4">Type III effector</fullName>
    </recommendedName>
</protein>
<gene>
    <name evidence="2" type="ORF">GIW75_28700</name>
</gene>
<comment type="caution">
    <text evidence="2">The sequence shown here is derived from an EMBL/GenBank/DDBJ whole genome shotgun (WGS) entry which is preliminary data.</text>
</comment>
<name>A0AAW5AIC6_9PSED</name>